<dbReference type="AlphaFoldDB" id="A0AAD7SM58"/>
<organism evidence="1 2">
    <name type="scientific">Aldrovandia affinis</name>
    <dbReference type="NCBI Taxonomy" id="143900"/>
    <lineage>
        <taxon>Eukaryota</taxon>
        <taxon>Metazoa</taxon>
        <taxon>Chordata</taxon>
        <taxon>Craniata</taxon>
        <taxon>Vertebrata</taxon>
        <taxon>Euteleostomi</taxon>
        <taxon>Actinopterygii</taxon>
        <taxon>Neopterygii</taxon>
        <taxon>Teleostei</taxon>
        <taxon>Notacanthiformes</taxon>
        <taxon>Halosauridae</taxon>
        <taxon>Aldrovandia</taxon>
    </lineage>
</organism>
<name>A0AAD7SM58_9TELE</name>
<evidence type="ECO:0000313" key="2">
    <source>
        <dbReference type="Proteomes" id="UP001221898"/>
    </source>
</evidence>
<dbReference type="Proteomes" id="UP001221898">
    <property type="component" value="Unassembled WGS sequence"/>
</dbReference>
<proteinExistence type="predicted"/>
<gene>
    <name evidence="1" type="ORF">AAFF_G00322030</name>
</gene>
<comment type="caution">
    <text evidence="1">The sequence shown here is derived from an EMBL/GenBank/DDBJ whole genome shotgun (WGS) entry which is preliminary data.</text>
</comment>
<accession>A0AAD7SM58</accession>
<reference evidence="1" key="1">
    <citation type="journal article" date="2023" name="Science">
        <title>Genome structures resolve the early diversification of teleost fishes.</title>
        <authorList>
            <person name="Parey E."/>
            <person name="Louis A."/>
            <person name="Montfort J."/>
            <person name="Bouchez O."/>
            <person name="Roques C."/>
            <person name="Iampietro C."/>
            <person name="Lluch J."/>
            <person name="Castinel A."/>
            <person name="Donnadieu C."/>
            <person name="Desvignes T."/>
            <person name="Floi Bucao C."/>
            <person name="Jouanno E."/>
            <person name="Wen M."/>
            <person name="Mejri S."/>
            <person name="Dirks R."/>
            <person name="Jansen H."/>
            <person name="Henkel C."/>
            <person name="Chen W.J."/>
            <person name="Zahm M."/>
            <person name="Cabau C."/>
            <person name="Klopp C."/>
            <person name="Thompson A.W."/>
            <person name="Robinson-Rechavi M."/>
            <person name="Braasch I."/>
            <person name="Lecointre G."/>
            <person name="Bobe J."/>
            <person name="Postlethwait J.H."/>
            <person name="Berthelot C."/>
            <person name="Roest Crollius H."/>
            <person name="Guiguen Y."/>
        </authorList>
    </citation>
    <scope>NUCLEOTIDE SEQUENCE</scope>
    <source>
        <strain evidence="1">NC1722</strain>
    </source>
</reference>
<sequence length="117" mass="13633">MEFYEENCRKFSIPLWVAPLLHAASRLKSDRARRKRTYKLIQHKLFQQRLGCSIKEKLHPTYVYPLALKQLVRTVFPAEVCDYPDPSHAQVVLVTLEDLNGVRLLYQGEPFGTDTET</sequence>
<dbReference type="EMBL" id="JAINUG010000049">
    <property type="protein sequence ID" value="KAJ8405212.1"/>
    <property type="molecule type" value="Genomic_DNA"/>
</dbReference>
<evidence type="ECO:0000313" key="1">
    <source>
        <dbReference type="EMBL" id="KAJ8405212.1"/>
    </source>
</evidence>
<keyword evidence="2" id="KW-1185">Reference proteome</keyword>
<protein>
    <submittedName>
        <fullName evidence="1">Uncharacterized protein</fullName>
    </submittedName>
</protein>